<gene>
    <name evidence="1" type="ORF">DFQ15_11130</name>
</gene>
<dbReference type="EMBL" id="QJTC01000011">
    <property type="protein sequence ID" value="PYE77886.1"/>
    <property type="molecule type" value="Genomic_DNA"/>
</dbReference>
<organism evidence="1 2">
    <name type="scientific">Xylophilus ampelinus</name>
    <dbReference type="NCBI Taxonomy" id="54067"/>
    <lineage>
        <taxon>Bacteria</taxon>
        <taxon>Pseudomonadati</taxon>
        <taxon>Pseudomonadota</taxon>
        <taxon>Betaproteobacteria</taxon>
        <taxon>Burkholderiales</taxon>
        <taxon>Xylophilus</taxon>
    </lineage>
</organism>
<evidence type="ECO:0000313" key="1">
    <source>
        <dbReference type="EMBL" id="PYE77886.1"/>
    </source>
</evidence>
<accession>A0A318ST97</accession>
<dbReference type="RefSeq" id="WP_110465623.1">
    <property type="nucleotide sequence ID" value="NZ_JAMOFZ010000011.1"/>
</dbReference>
<dbReference type="Gene3D" id="3.30.1460.10">
    <property type="match status" value="1"/>
</dbReference>
<protein>
    <recommendedName>
        <fullName evidence="3">Tir chaperone family protein CesT</fullName>
    </recommendedName>
</protein>
<reference evidence="1 2" key="1">
    <citation type="submission" date="2018-06" db="EMBL/GenBank/DDBJ databases">
        <title>Genomic Encyclopedia of Type Strains, Phase III (KMG-III): the genomes of soil and plant-associated and newly described type strains.</title>
        <authorList>
            <person name="Whitman W."/>
        </authorList>
    </citation>
    <scope>NUCLEOTIDE SEQUENCE [LARGE SCALE GENOMIC DNA]</scope>
    <source>
        <strain evidence="1 2">CECT 7646</strain>
    </source>
</reference>
<dbReference type="AlphaFoldDB" id="A0A318ST97"/>
<keyword evidence="2" id="KW-1185">Reference proteome</keyword>
<proteinExistence type="predicted"/>
<evidence type="ECO:0008006" key="3">
    <source>
        <dbReference type="Google" id="ProtNLM"/>
    </source>
</evidence>
<comment type="caution">
    <text evidence="1">The sequence shown here is derived from an EMBL/GenBank/DDBJ whole genome shotgun (WGS) entry which is preliminary data.</text>
</comment>
<dbReference type="OrthoDB" id="5997282at2"/>
<evidence type="ECO:0000313" key="2">
    <source>
        <dbReference type="Proteomes" id="UP000247540"/>
    </source>
</evidence>
<sequence>MSYQHFEELVRDLCKELHLPDVEGVLHNGYLSVRGFEIIVANYDSDPDAMYLNLNFGVVLAGRSLRIFRLMLEANLTVYAQDQAQLGMDADTGSAHLIVRVPMTPGVDGPWLAETLQHYFSHGSYWRDTLLNSSDEMFYAVTSGHYQWIRA</sequence>
<dbReference type="SUPFAM" id="SSF69635">
    <property type="entry name" value="Type III secretory system chaperone-like"/>
    <property type="match status" value="1"/>
</dbReference>
<name>A0A318ST97_9BURK</name>
<dbReference type="Proteomes" id="UP000247540">
    <property type="component" value="Unassembled WGS sequence"/>
</dbReference>